<dbReference type="AlphaFoldDB" id="A0A919INH0"/>
<keyword evidence="3" id="KW-1185">Reference proteome</keyword>
<organism evidence="2 3">
    <name type="scientific">Actinoplanes cyaneus</name>
    <dbReference type="NCBI Taxonomy" id="52696"/>
    <lineage>
        <taxon>Bacteria</taxon>
        <taxon>Bacillati</taxon>
        <taxon>Actinomycetota</taxon>
        <taxon>Actinomycetes</taxon>
        <taxon>Micromonosporales</taxon>
        <taxon>Micromonosporaceae</taxon>
        <taxon>Actinoplanes</taxon>
    </lineage>
</organism>
<dbReference type="SUPFAM" id="SSF51338">
    <property type="entry name" value="Composite domain of metallo-dependent hydrolases"/>
    <property type="match status" value="1"/>
</dbReference>
<sequence>MTALPGAAAVSGSWSADSSRLAFLDQTGALYTVEVASGAVRKLFTATFEPGRPSWSADGRTIALAAIVPYSARYREGLSKILLVDTVTGAGRYVDPLPSRSLQTRGDDGPVWSPDGTRMAFVVASVLWVVDVHPDGTFAGTPRQVTDEVTDAPSWSGDSSTLLYLNNGRLRLVSARGGRPRAVPLQLTWANTAPRGRTVIRAGRLWDGVSRSVTRDADVVVEGHRIVEVTTRSTADGRVVDARDSVPARDPRDLALPLSGLRVRRGRAGARRGDEPVRLFADGDRARVGVLRRGPDLHRQPGDTDAHPVRRGRAPG</sequence>
<dbReference type="InterPro" id="IPR011659">
    <property type="entry name" value="WD40"/>
</dbReference>
<proteinExistence type="predicted"/>
<dbReference type="InterPro" id="IPR011042">
    <property type="entry name" value="6-blade_b-propeller_TolB-like"/>
</dbReference>
<feature type="region of interest" description="Disordered" evidence="1">
    <location>
        <begin position="292"/>
        <end position="316"/>
    </location>
</feature>
<dbReference type="GO" id="GO:0016810">
    <property type="term" value="F:hydrolase activity, acting on carbon-nitrogen (but not peptide) bonds"/>
    <property type="evidence" value="ECO:0007669"/>
    <property type="project" value="InterPro"/>
</dbReference>
<dbReference type="Pfam" id="PF07676">
    <property type="entry name" value="PD40"/>
    <property type="match status" value="2"/>
</dbReference>
<protein>
    <submittedName>
        <fullName evidence="2">Uncharacterized protein</fullName>
    </submittedName>
</protein>
<evidence type="ECO:0000313" key="2">
    <source>
        <dbReference type="EMBL" id="GID68251.1"/>
    </source>
</evidence>
<dbReference type="Gene3D" id="2.30.40.10">
    <property type="entry name" value="Urease, subunit C, domain 1"/>
    <property type="match status" value="1"/>
</dbReference>
<comment type="caution">
    <text evidence="2">The sequence shown here is derived from an EMBL/GenBank/DDBJ whole genome shotgun (WGS) entry which is preliminary data.</text>
</comment>
<name>A0A919INH0_9ACTN</name>
<dbReference type="SUPFAM" id="SSF69304">
    <property type="entry name" value="Tricorn protease N-terminal domain"/>
    <property type="match status" value="1"/>
</dbReference>
<evidence type="ECO:0000256" key="1">
    <source>
        <dbReference type="SAM" id="MobiDB-lite"/>
    </source>
</evidence>
<dbReference type="Gene3D" id="2.120.10.30">
    <property type="entry name" value="TolB, C-terminal domain"/>
    <property type="match status" value="1"/>
</dbReference>
<dbReference type="RefSeq" id="WP_203747149.1">
    <property type="nucleotide sequence ID" value="NZ_BAAAUC010000049.1"/>
</dbReference>
<feature type="compositionally biased region" description="Basic and acidic residues" evidence="1">
    <location>
        <begin position="292"/>
        <end position="308"/>
    </location>
</feature>
<dbReference type="InterPro" id="IPR011059">
    <property type="entry name" value="Metal-dep_hydrolase_composite"/>
</dbReference>
<dbReference type="Proteomes" id="UP000619479">
    <property type="component" value="Unassembled WGS sequence"/>
</dbReference>
<dbReference type="EMBL" id="BOMH01000045">
    <property type="protein sequence ID" value="GID68251.1"/>
    <property type="molecule type" value="Genomic_DNA"/>
</dbReference>
<gene>
    <name evidence="2" type="ORF">Acy02nite_61320</name>
</gene>
<accession>A0A919INH0</accession>
<reference evidence="2" key="1">
    <citation type="submission" date="2021-01" db="EMBL/GenBank/DDBJ databases">
        <title>Whole genome shotgun sequence of Actinoplanes cyaneus NBRC 14990.</title>
        <authorList>
            <person name="Komaki H."/>
            <person name="Tamura T."/>
        </authorList>
    </citation>
    <scope>NUCLEOTIDE SEQUENCE</scope>
    <source>
        <strain evidence="2">NBRC 14990</strain>
    </source>
</reference>
<evidence type="ECO:0000313" key="3">
    <source>
        <dbReference type="Proteomes" id="UP000619479"/>
    </source>
</evidence>